<evidence type="ECO:0000313" key="1">
    <source>
        <dbReference type="EMBL" id="KAK4010113.1"/>
    </source>
</evidence>
<dbReference type="Proteomes" id="UP001234178">
    <property type="component" value="Unassembled WGS sequence"/>
</dbReference>
<reference evidence="1 2" key="1">
    <citation type="journal article" date="2023" name="Nucleic Acids Res.">
        <title>The hologenome of Daphnia magna reveals possible DNA methylation and microbiome-mediated evolution of the host genome.</title>
        <authorList>
            <person name="Chaturvedi A."/>
            <person name="Li X."/>
            <person name="Dhandapani V."/>
            <person name="Marshall H."/>
            <person name="Kissane S."/>
            <person name="Cuenca-Cambronero M."/>
            <person name="Asole G."/>
            <person name="Calvet F."/>
            <person name="Ruiz-Romero M."/>
            <person name="Marangio P."/>
            <person name="Guigo R."/>
            <person name="Rago D."/>
            <person name="Mirbahai L."/>
            <person name="Eastwood N."/>
            <person name="Colbourne J.K."/>
            <person name="Zhou J."/>
            <person name="Mallon E."/>
            <person name="Orsini L."/>
        </authorList>
    </citation>
    <scope>NUCLEOTIDE SEQUENCE [LARGE SCALE GENOMIC DNA]</scope>
    <source>
        <strain evidence="1">LRV0_1</strain>
    </source>
</reference>
<comment type="caution">
    <text evidence="1">The sequence shown here is derived from an EMBL/GenBank/DDBJ whole genome shotgun (WGS) entry which is preliminary data.</text>
</comment>
<dbReference type="EMBL" id="JAOYFB010000003">
    <property type="protein sequence ID" value="KAK4010113.1"/>
    <property type="molecule type" value="Genomic_DNA"/>
</dbReference>
<evidence type="ECO:0000313" key="2">
    <source>
        <dbReference type="Proteomes" id="UP001234178"/>
    </source>
</evidence>
<accession>A0ABQ9ZB84</accession>
<gene>
    <name evidence="1" type="ORF">OUZ56_019260</name>
</gene>
<sequence>MSFPYQNHVHFHLNLFAILKNTQNGVFVRLCPCRQFQYESKSCACSPSLSAVFVLPAIRFVQAQELLGHQGGR</sequence>
<keyword evidence="2" id="KW-1185">Reference proteome</keyword>
<name>A0ABQ9ZB84_9CRUS</name>
<protein>
    <submittedName>
        <fullName evidence="1">Uncharacterized protein</fullName>
    </submittedName>
</protein>
<organism evidence="1 2">
    <name type="scientific">Daphnia magna</name>
    <dbReference type="NCBI Taxonomy" id="35525"/>
    <lineage>
        <taxon>Eukaryota</taxon>
        <taxon>Metazoa</taxon>
        <taxon>Ecdysozoa</taxon>
        <taxon>Arthropoda</taxon>
        <taxon>Crustacea</taxon>
        <taxon>Branchiopoda</taxon>
        <taxon>Diplostraca</taxon>
        <taxon>Cladocera</taxon>
        <taxon>Anomopoda</taxon>
        <taxon>Daphniidae</taxon>
        <taxon>Daphnia</taxon>
    </lineage>
</organism>
<proteinExistence type="predicted"/>